<dbReference type="EMBL" id="AVOT02011266">
    <property type="protein sequence ID" value="MBW0491807.1"/>
    <property type="molecule type" value="Genomic_DNA"/>
</dbReference>
<keyword evidence="19" id="KW-1185">Reference proteome</keyword>
<evidence type="ECO:0000256" key="9">
    <source>
        <dbReference type="ARBA" id="ARBA00022801"/>
    </source>
</evidence>
<evidence type="ECO:0000256" key="3">
    <source>
        <dbReference type="ARBA" id="ARBA00022670"/>
    </source>
</evidence>
<keyword evidence="4" id="KW-0548">Nucleotidyltransferase</keyword>
<proteinExistence type="predicted"/>
<organism evidence="18 19">
    <name type="scientific">Austropuccinia psidii MF-1</name>
    <dbReference type="NCBI Taxonomy" id="1389203"/>
    <lineage>
        <taxon>Eukaryota</taxon>
        <taxon>Fungi</taxon>
        <taxon>Dikarya</taxon>
        <taxon>Basidiomycota</taxon>
        <taxon>Pucciniomycotina</taxon>
        <taxon>Pucciniomycetes</taxon>
        <taxon>Pucciniales</taxon>
        <taxon>Sphaerophragmiaceae</taxon>
        <taxon>Austropuccinia</taxon>
    </lineage>
</organism>
<evidence type="ECO:0000256" key="5">
    <source>
        <dbReference type="ARBA" id="ARBA00022722"/>
    </source>
</evidence>
<comment type="caution">
    <text evidence="18">The sequence shown here is derived from an EMBL/GenBank/DDBJ whole genome shotgun (WGS) entry which is preliminary data.</text>
</comment>
<sequence length="273" mass="30344">MFNSKKMFSSFKETLDIQVSTGDSSSSLLSKAVGMASILCNGKVLSLKNCPYVPKLNCNLISLLELCQGNMLIKRTDNSFTLKSDGIQILKGKIVNNLMQVAYSLPTALTSQSPINLWHMRLGHPGEAPLKSMGLPSLQKNCQLCKVNKATLLPFHDEFEHVSRPPDCVYINLVGPIFPSSISSFQYFLTIVDQSTSSKTICLLKSKSDAFEQFVIVKNLMENLHGQKLKNLVSDRDGEFLNHRFTARALSIISLWQKPLSIMALPKEQTGPF</sequence>
<dbReference type="GO" id="GO:0003676">
    <property type="term" value="F:nucleic acid binding"/>
    <property type="evidence" value="ECO:0007669"/>
    <property type="project" value="InterPro"/>
</dbReference>
<keyword evidence="10" id="KW-0067">ATP-binding</keyword>
<evidence type="ECO:0000256" key="11">
    <source>
        <dbReference type="ARBA" id="ARBA00022842"/>
    </source>
</evidence>
<dbReference type="SUPFAM" id="SSF53098">
    <property type="entry name" value="Ribonuclease H-like"/>
    <property type="match status" value="1"/>
</dbReference>
<evidence type="ECO:0000256" key="1">
    <source>
        <dbReference type="ARBA" id="ARBA00002180"/>
    </source>
</evidence>
<keyword evidence="3" id="KW-0645">Protease</keyword>
<dbReference type="Pfam" id="PF22936">
    <property type="entry name" value="Pol_BBD"/>
    <property type="match status" value="1"/>
</dbReference>
<dbReference type="Gene3D" id="3.30.420.10">
    <property type="entry name" value="Ribonuclease H-like superfamily/Ribonuclease H"/>
    <property type="match status" value="1"/>
</dbReference>
<keyword evidence="15" id="KW-0917">Virion maturation</keyword>
<accession>A0A9Q3D0U2</accession>
<dbReference type="GO" id="GO:0006310">
    <property type="term" value="P:DNA recombination"/>
    <property type="evidence" value="ECO:0007669"/>
    <property type="project" value="UniProtKB-KW"/>
</dbReference>
<dbReference type="Proteomes" id="UP000765509">
    <property type="component" value="Unassembled WGS sequence"/>
</dbReference>
<evidence type="ECO:0000256" key="6">
    <source>
        <dbReference type="ARBA" id="ARBA00022723"/>
    </source>
</evidence>
<dbReference type="PANTHER" id="PTHR42648:SF11">
    <property type="entry name" value="TRANSPOSON TY4-P GAG-POL POLYPROTEIN"/>
    <property type="match status" value="1"/>
</dbReference>
<keyword evidence="14" id="KW-0239">DNA-directed DNA polymerase</keyword>
<feature type="domain" description="Retrovirus-related Pol polyprotein from transposon TNT 1-94-like beta-barrel" evidence="17">
    <location>
        <begin position="1"/>
        <end position="68"/>
    </location>
</feature>
<dbReference type="InterPro" id="IPR054722">
    <property type="entry name" value="PolX-like_BBD"/>
</dbReference>
<evidence type="ECO:0000313" key="18">
    <source>
        <dbReference type="EMBL" id="MBW0491807.1"/>
    </source>
</evidence>
<keyword evidence="7" id="KW-0547">Nucleotide-binding</keyword>
<evidence type="ECO:0000256" key="7">
    <source>
        <dbReference type="ARBA" id="ARBA00022741"/>
    </source>
</evidence>
<evidence type="ECO:0000259" key="17">
    <source>
        <dbReference type="Pfam" id="PF22936"/>
    </source>
</evidence>
<evidence type="ECO:0000256" key="15">
    <source>
        <dbReference type="ARBA" id="ARBA00023113"/>
    </source>
</evidence>
<dbReference type="InterPro" id="IPR036397">
    <property type="entry name" value="RNaseH_sf"/>
</dbReference>
<evidence type="ECO:0000256" key="4">
    <source>
        <dbReference type="ARBA" id="ARBA00022695"/>
    </source>
</evidence>
<keyword evidence="8" id="KW-0255">Endonuclease</keyword>
<evidence type="ECO:0000256" key="2">
    <source>
        <dbReference type="ARBA" id="ARBA00022612"/>
    </source>
</evidence>
<evidence type="ECO:0000256" key="14">
    <source>
        <dbReference type="ARBA" id="ARBA00022932"/>
    </source>
</evidence>
<keyword evidence="6" id="KW-0479">Metal-binding</keyword>
<dbReference type="InterPro" id="IPR012337">
    <property type="entry name" value="RNaseH-like_sf"/>
</dbReference>
<keyword evidence="14" id="KW-0808">Transferase</keyword>
<dbReference type="AlphaFoldDB" id="A0A9Q3D0U2"/>
<dbReference type="GO" id="GO:0046872">
    <property type="term" value="F:metal ion binding"/>
    <property type="evidence" value="ECO:0007669"/>
    <property type="project" value="UniProtKB-KW"/>
</dbReference>
<dbReference type="GO" id="GO:0003887">
    <property type="term" value="F:DNA-directed DNA polymerase activity"/>
    <property type="evidence" value="ECO:0007669"/>
    <property type="project" value="UniProtKB-KW"/>
</dbReference>
<keyword evidence="13" id="KW-0695">RNA-directed DNA polymerase</keyword>
<gene>
    <name evidence="18" type="ORF">O181_031522</name>
</gene>
<keyword evidence="9" id="KW-0378">Hydrolase</keyword>
<dbReference type="GO" id="GO:0005524">
    <property type="term" value="F:ATP binding"/>
    <property type="evidence" value="ECO:0007669"/>
    <property type="project" value="UniProtKB-KW"/>
</dbReference>
<evidence type="ECO:0000256" key="16">
    <source>
        <dbReference type="ARBA" id="ARBA00023172"/>
    </source>
</evidence>
<evidence type="ECO:0000256" key="8">
    <source>
        <dbReference type="ARBA" id="ARBA00022759"/>
    </source>
</evidence>
<dbReference type="OrthoDB" id="117927at2759"/>
<dbReference type="GO" id="GO:0006508">
    <property type="term" value="P:proteolysis"/>
    <property type="evidence" value="ECO:0007669"/>
    <property type="project" value="UniProtKB-KW"/>
</dbReference>
<evidence type="ECO:0000313" key="19">
    <source>
        <dbReference type="Proteomes" id="UP000765509"/>
    </source>
</evidence>
<dbReference type="GO" id="GO:0008233">
    <property type="term" value="F:peptidase activity"/>
    <property type="evidence" value="ECO:0007669"/>
    <property type="project" value="UniProtKB-KW"/>
</dbReference>
<dbReference type="GO" id="GO:0004519">
    <property type="term" value="F:endonuclease activity"/>
    <property type="evidence" value="ECO:0007669"/>
    <property type="project" value="UniProtKB-KW"/>
</dbReference>
<keyword evidence="16" id="KW-0233">DNA recombination</keyword>
<evidence type="ECO:0000256" key="12">
    <source>
        <dbReference type="ARBA" id="ARBA00022908"/>
    </source>
</evidence>
<dbReference type="InterPro" id="IPR039537">
    <property type="entry name" value="Retrotran_Ty1/copia-like"/>
</dbReference>
<keyword evidence="2" id="KW-1188">Viral release from host cell</keyword>
<evidence type="ECO:0000256" key="13">
    <source>
        <dbReference type="ARBA" id="ARBA00022918"/>
    </source>
</evidence>
<name>A0A9Q3D0U2_9BASI</name>
<dbReference type="GO" id="GO:0003964">
    <property type="term" value="F:RNA-directed DNA polymerase activity"/>
    <property type="evidence" value="ECO:0007669"/>
    <property type="project" value="UniProtKB-KW"/>
</dbReference>
<protein>
    <recommendedName>
        <fullName evidence="17">Retrovirus-related Pol polyprotein from transposon TNT 1-94-like beta-barrel domain-containing protein</fullName>
    </recommendedName>
</protein>
<comment type="function">
    <text evidence="1">The aspartyl protease (PR) mediates the proteolytic cleavages of the Gag and Gag-Pol polyproteins after assembly of the VLP.</text>
</comment>
<dbReference type="GO" id="GO:0015074">
    <property type="term" value="P:DNA integration"/>
    <property type="evidence" value="ECO:0007669"/>
    <property type="project" value="UniProtKB-KW"/>
</dbReference>
<evidence type="ECO:0000256" key="10">
    <source>
        <dbReference type="ARBA" id="ARBA00022840"/>
    </source>
</evidence>
<keyword evidence="5" id="KW-0540">Nuclease</keyword>
<keyword evidence="12" id="KW-0229">DNA integration</keyword>
<reference evidence="18" key="1">
    <citation type="submission" date="2021-03" db="EMBL/GenBank/DDBJ databases">
        <title>Draft genome sequence of rust myrtle Austropuccinia psidii MF-1, a brazilian biotype.</title>
        <authorList>
            <person name="Quecine M.C."/>
            <person name="Pachon D.M.R."/>
            <person name="Bonatelli M.L."/>
            <person name="Correr F.H."/>
            <person name="Franceschini L.M."/>
            <person name="Leite T.F."/>
            <person name="Margarido G.R.A."/>
            <person name="Almeida C.A."/>
            <person name="Ferrarezi J.A."/>
            <person name="Labate C.A."/>
        </authorList>
    </citation>
    <scope>NUCLEOTIDE SEQUENCE</scope>
    <source>
        <strain evidence="18">MF-1</strain>
    </source>
</reference>
<keyword evidence="11" id="KW-0460">Magnesium</keyword>
<dbReference type="PANTHER" id="PTHR42648">
    <property type="entry name" value="TRANSPOSASE, PUTATIVE-RELATED"/>
    <property type="match status" value="1"/>
</dbReference>